<organism evidence="9 10">
    <name type="scientific">Agromyces cerinus subsp. cerinus</name>
    <dbReference type="NCBI Taxonomy" id="232089"/>
    <lineage>
        <taxon>Bacteria</taxon>
        <taxon>Bacillati</taxon>
        <taxon>Actinomycetota</taxon>
        <taxon>Actinomycetes</taxon>
        <taxon>Micrococcales</taxon>
        <taxon>Microbacteriaceae</taxon>
        <taxon>Agromyces</taxon>
    </lineage>
</organism>
<dbReference type="PANTHER" id="PTHR30193">
    <property type="entry name" value="ABC TRANSPORTER PERMEASE PROTEIN"/>
    <property type="match status" value="1"/>
</dbReference>
<feature type="transmembrane region" description="Helical" evidence="7">
    <location>
        <begin position="119"/>
        <end position="140"/>
    </location>
</feature>
<dbReference type="InterPro" id="IPR035906">
    <property type="entry name" value="MetI-like_sf"/>
</dbReference>
<keyword evidence="5 7" id="KW-1133">Transmembrane helix</keyword>
<proteinExistence type="inferred from homology"/>
<dbReference type="SUPFAM" id="SSF161098">
    <property type="entry name" value="MetI-like"/>
    <property type="match status" value="1"/>
</dbReference>
<dbReference type="Pfam" id="PF00528">
    <property type="entry name" value="BPD_transp_1"/>
    <property type="match status" value="1"/>
</dbReference>
<name>A0A1N6E7V2_9MICO</name>
<comment type="similarity">
    <text evidence="7">Belongs to the binding-protein-dependent transport system permease family.</text>
</comment>
<dbReference type="PANTHER" id="PTHR30193:SF1">
    <property type="entry name" value="ABC TRANSPORTER PERMEASE PROTEIN YESP-RELATED"/>
    <property type="match status" value="1"/>
</dbReference>
<evidence type="ECO:0000256" key="4">
    <source>
        <dbReference type="ARBA" id="ARBA00022692"/>
    </source>
</evidence>
<feature type="transmembrane region" description="Helical" evidence="7">
    <location>
        <begin position="202"/>
        <end position="222"/>
    </location>
</feature>
<keyword evidence="10" id="KW-1185">Reference proteome</keyword>
<feature type="domain" description="ABC transmembrane type-1" evidence="8">
    <location>
        <begin position="115"/>
        <end position="328"/>
    </location>
</feature>
<keyword evidence="2 7" id="KW-0813">Transport</keyword>
<evidence type="ECO:0000259" key="8">
    <source>
        <dbReference type="PROSITE" id="PS50928"/>
    </source>
</evidence>
<dbReference type="EMBL" id="FSRJ01000001">
    <property type="protein sequence ID" value="SIN79100.1"/>
    <property type="molecule type" value="Genomic_DNA"/>
</dbReference>
<dbReference type="InterPro" id="IPR051393">
    <property type="entry name" value="ABC_transporter_permease"/>
</dbReference>
<feature type="transmembrane region" description="Helical" evidence="7">
    <location>
        <begin position="315"/>
        <end position="338"/>
    </location>
</feature>
<feature type="transmembrane region" description="Helical" evidence="7">
    <location>
        <begin position="152"/>
        <end position="173"/>
    </location>
</feature>
<evidence type="ECO:0000256" key="3">
    <source>
        <dbReference type="ARBA" id="ARBA00022475"/>
    </source>
</evidence>
<evidence type="ECO:0000256" key="7">
    <source>
        <dbReference type="RuleBase" id="RU363032"/>
    </source>
</evidence>
<evidence type="ECO:0000313" key="9">
    <source>
        <dbReference type="EMBL" id="SIN79100.1"/>
    </source>
</evidence>
<dbReference type="InterPro" id="IPR000515">
    <property type="entry name" value="MetI-like"/>
</dbReference>
<evidence type="ECO:0000256" key="6">
    <source>
        <dbReference type="ARBA" id="ARBA00023136"/>
    </source>
</evidence>
<gene>
    <name evidence="9" type="ORF">SAMN05443544_1191</name>
</gene>
<feature type="transmembrane region" description="Helical" evidence="7">
    <location>
        <begin position="56"/>
        <end position="79"/>
    </location>
</feature>
<protein>
    <submittedName>
        <fullName evidence="9">Carbohydrate ABC transporter membrane protein 1, CUT1 family</fullName>
    </submittedName>
</protein>
<dbReference type="RefSeq" id="WP_200802670.1">
    <property type="nucleotide sequence ID" value="NZ_FSRJ01000001.1"/>
</dbReference>
<reference evidence="10" key="1">
    <citation type="submission" date="2016-11" db="EMBL/GenBank/DDBJ databases">
        <authorList>
            <person name="Varghese N."/>
            <person name="Submissions S."/>
        </authorList>
    </citation>
    <scope>NUCLEOTIDE SEQUENCE [LARGE SCALE GENOMIC DNA]</scope>
    <source>
        <strain evidence="10">DSM 8595</strain>
    </source>
</reference>
<keyword evidence="4 7" id="KW-0812">Transmembrane</keyword>
<dbReference type="GO" id="GO:0005886">
    <property type="term" value="C:plasma membrane"/>
    <property type="evidence" value="ECO:0007669"/>
    <property type="project" value="UniProtKB-SubCell"/>
</dbReference>
<dbReference type="AlphaFoldDB" id="A0A1N6E7V2"/>
<dbReference type="Proteomes" id="UP000184699">
    <property type="component" value="Unassembled WGS sequence"/>
</dbReference>
<keyword evidence="6 7" id="KW-0472">Membrane</keyword>
<accession>A0A1N6E7V2</accession>
<dbReference type="GO" id="GO:0055085">
    <property type="term" value="P:transmembrane transport"/>
    <property type="evidence" value="ECO:0007669"/>
    <property type="project" value="InterPro"/>
</dbReference>
<evidence type="ECO:0000256" key="1">
    <source>
        <dbReference type="ARBA" id="ARBA00004651"/>
    </source>
</evidence>
<feature type="transmembrane region" description="Helical" evidence="7">
    <location>
        <begin position="24"/>
        <end position="44"/>
    </location>
</feature>
<dbReference type="PROSITE" id="PS50928">
    <property type="entry name" value="ABC_TM1"/>
    <property type="match status" value="1"/>
</dbReference>
<keyword evidence="3" id="KW-1003">Cell membrane</keyword>
<evidence type="ECO:0000256" key="2">
    <source>
        <dbReference type="ARBA" id="ARBA00022448"/>
    </source>
</evidence>
<evidence type="ECO:0000313" key="10">
    <source>
        <dbReference type="Proteomes" id="UP000184699"/>
    </source>
</evidence>
<evidence type="ECO:0000256" key="5">
    <source>
        <dbReference type="ARBA" id="ARBA00022989"/>
    </source>
</evidence>
<feature type="transmembrane region" description="Helical" evidence="7">
    <location>
        <begin position="257"/>
        <end position="278"/>
    </location>
</feature>
<comment type="subcellular location">
    <subcellularLocation>
        <location evidence="1 7">Cell membrane</location>
        <topology evidence="1 7">Multi-pass membrane protein</topology>
    </subcellularLocation>
</comment>
<dbReference type="Gene3D" id="1.10.3720.10">
    <property type="entry name" value="MetI-like"/>
    <property type="match status" value="1"/>
</dbReference>
<dbReference type="STRING" id="232089.SAMN05443544_1191"/>
<sequence>MNDIVTSIEEALGAVGLPEGLRPIGAFLVILLCVYAVFLVPLWIAVRRRWVARSTAAFWCFISPWVFGFLFFTVGPMVYSLVLSFYSWDLISDPVFVGGDNYVRAAQDPKVYRAIQVTLTYAVVSVPLGVIISLAVALLLNLRVAGINVFRTVWYLPSLVTGVALVVLFLWVFNPNYGLINGVLAVLGIDGPAWFADPNWALPAVVIMSLWTVGGNMVIYLAGLQDVPTELYEAAHLDGASTMRRFWHITLPQMSPVIFFGAITGLIAAMQTFTQGYIVTQSGGGPNDSLLFFVLYLYNNAFKFFQMGYASALAWILLVMILLITVLVFRGSAFWVYYESTNAKARKRARK</sequence>
<dbReference type="CDD" id="cd06261">
    <property type="entry name" value="TM_PBP2"/>
    <property type="match status" value="1"/>
</dbReference>